<accession>A0A398AX55</accession>
<protein>
    <submittedName>
        <fullName evidence="2">DUF2680 domain-containing protein</fullName>
    </submittedName>
</protein>
<keyword evidence="3" id="KW-1185">Reference proteome</keyword>
<dbReference type="EMBL" id="QWVS01000052">
    <property type="protein sequence ID" value="RID82175.1"/>
    <property type="molecule type" value="Genomic_DNA"/>
</dbReference>
<evidence type="ECO:0000313" key="2">
    <source>
        <dbReference type="EMBL" id="RID82175.1"/>
    </source>
</evidence>
<dbReference type="Pfam" id="PF10925">
    <property type="entry name" value="DUF2680"/>
    <property type="match status" value="1"/>
</dbReference>
<dbReference type="RefSeq" id="WP_119118656.1">
    <property type="nucleotide sequence ID" value="NZ_QWVS01000052.1"/>
</dbReference>
<organism evidence="2 3">
    <name type="scientific">Peribacillus asahii</name>
    <dbReference type="NCBI Taxonomy" id="228899"/>
    <lineage>
        <taxon>Bacteria</taxon>
        <taxon>Bacillati</taxon>
        <taxon>Bacillota</taxon>
        <taxon>Bacilli</taxon>
        <taxon>Bacillales</taxon>
        <taxon>Bacillaceae</taxon>
        <taxon>Peribacillus</taxon>
    </lineage>
</organism>
<evidence type="ECO:0000313" key="3">
    <source>
        <dbReference type="Proteomes" id="UP000266016"/>
    </source>
</evidence>
<feature type="signal peptide" evidence="1">
    <location>
        <begin position="1"/>
        <end position="20"/>
    </location>
</feature>
<sequence length="108" mass="12861">MKKLLILGLTCILLSLSPMAQVYSQEKQTENKTPEVTFTEEQKSELSKLHQKILTDKKELLNKYVEYGALKQEQADKIIEHLEKRYEMIEERGFQYPPHHMHHKPHHH</sequence>
<gene>
    <name evidence="2" type="ORF">D1953_18660</name>
</gene>
<dbReference type="Proteomes" id="UP000266016">
    <property type="component" value="Unassembled WGS sequence"/>
</dbReference>
<comment type="caution">
    <text evidence="2">The sequence shown here is derived from an EMBL/GenBank/DDBJ whole genome shotgun (WGS) entry which is preliminary data.</text>
</comment>
<dbReference type="InterPro" id="IPR024485">
    <property type="entry name" value="DUF2680"/>
</dbReference>
<evidence type="ECO:0000256" key="1">
    <source>
        <dbReference type="SAM" id="SignalP"/>
    </source>
</evidence>
<keyword evidence="1" id="KW-0732">Signal</keyword>
<proteinExistence type="predicted"/>
<name>A0A398AX55_9BACI</name>
<feature type="chain" id="PRO_5039180032" evidence="1">
    <location>
        <begin position="21"/>
        <end position="108"/>
    </location>
</feature>
<reference evidence="2 3" key="1">
    <citation type="submission" date="2018-08" db="EMBL/GenBank/DDBJ databases">
        <title>Bacillus jemisoniae sp. nov., Bacillus chryseoplanitiae sp. nov., Bacillus resnikiae sp. nov., and Bacillus frankliniae sp. nov., isolated from Viking spacecraft and associated surfaces.</title>
        <authorList>
            <person name="Seuylemezian A."/>
            <person name="Vaishampayan P."/>
        </authorList>
    </citation>
    <scope>NUCLEOTIDE SEQUENCE [LARGE SCALE GENOMIC DNA]</scope>
    <source>
        <strain evidence="2 3">MA001</strain>
    </source>
</reference>
<dbReference type="AlphaFoldDB" id="A0A398AX55"/>